<evidence type="ECO:0000313" key="3">
    <source>
        <dbReference type="Proteomes" id="UP000238801"/>
    </source>
</evidence>
<gene>
    <name evidence="2" type="ORF">BCF33_2626</name>
</gene>
<dbReference type="Pfam" id="PF07332">
    <property type="entry name" value="Phage_holin_3_6"/>
    <property type="match status" value="1"/>
</dbReference>
<name>A0A2T0X474_9RHOB</name>
<reference evidence="2 3" key="1">
    <citation type="submission" date="2018-03" db="EMBL/GenBank/DDBJ databases">
        <title>Genomic Encyclopedia of Archaeal and Bacterial Type Strains, Phase II (KMG-II): from individual species to whole genera.</title>
        <authorList>
            <person name="Goeker M."/>
        </authorList>
    </citation>
    <scope>NUCLEOTIDE SEQUENCE [LARGE SCALE GENOMIC DNA]</scope>
    <source>
        <strain evidence="2 3">DSM 29318</strain>
    </source>
</reference>
<proteinExistence type="predicted"/>
<keyword evidence="1" id="KW-0812">Transmembrane</keyword>
<dbReference type="AlphaFoldDB" id="A0A2T0X474"/>
<accession>A0A2T0X474</accession>
<feature type="transmembrane region" description="Helical" evidence="1">
    <location>
        <begin position="93"/>
        <end position="114"/>
    </location>
</feature>
<dbReference type="RefSeq" id="WP_106161299.1">
    <property type="nucleotide sequence ID" value="NZ_PVTT01000002.1"/>
</dbReference>
<dbReference type="InterPro" id="IPR009937">
    <property type="entry name" value="Phage_holin_3_6"/>
</dbReference>
<evidence type="ECO:0000313" key="2">
    <source>
        <dbReference type="EMBL" id="PRY93742.1"/>
    </source>
</evidence>
<evidence type="ECO:0000256" key="1">
    <source>
        <dbReference type="SAM" id="Phobius"/>
    </source>
</evidence>
<dbReference type="Proteomes" id="UP000238801">
    <property type="component" value="Unassembled WGS sequence"/>
</dbReference>
<keyword evidence="3" id="KW-1185">Reference proteome</keyword>
<protein>
    <submittedName>
        <fullName evidence="2">Putative superfamily III holin-X</fullName>
    </submittedName>
</protein>
<sequence>MTEHSRFESGRRVHPDVAHQRTTGSLLSEAMNHVSNLVRKEVDLARAEISSNIKTAVAGIVMLVIAAVLAIVGLNVLAAAATAAVAEGFDIDAGWAALIVGGGILLICLILAAIGASRLKATNLAPTRTVENVKRDAHAVKEAV</sequence>
<dbReference type="OrthoDB" id="7865288at2"/>
<feature type="transmembrane region" description="Helical" evidence="1">
    <location>
        <begin position="56"/>
        <end position="81"/>
    </location>
</feature>
<comment type="caution">
    <text evidence="2">The sequence shown here is derived from an EMBL/GenBank/DDBJ whole genome shotgun (WGS) entry which is preliminary data.</text>
</comment>
<organism evidence="2 3">
    <name type="scientific">Hasllibacter halocynthiae</name>
    <dbReference type="NCBI Taxonomy" id="595589"/>
    <lineage>
        <taxon>Bacteria</taxon>
        <taxon>Pseudomonadati</taxon>
        <taxon>Pseudomonadota</taxon>
        <taxon>Alphaproteobacteria</taxon>
        <taxon>Rhodobacterales</taxon>
        <taxon>Roseobacteraceae</taxon>
        <taxon>Hasllibacter</taxon>
    </lineage>
</organism>
<dbReference type="EMBL" id="PVTT01000002">
    <property type="protein sequence ID" value="PRY93742.1"/>
    <property type="molecule type" value="Genomic_DNA"/>
</dbReference>
<keyword evidence="1" id="KW-0472">Membrane</keyword>
<keyword evidence="1" id="KW-1133">Transmembrane helix</keyword>